<dbReference type="PANTHER" id="PTHR42939:SF1">
    <property type="entry name" value="ABC TRANSPORTER ATP-BINDING PROTEIN ALBC-RELATED"/>
    <property type="match status" value="1"/>
</dbReference>
<dbReference type="SMART" id="SM00382">
    <property type="entry name" value="AAA"/>
    <property type="match status" value="1"/>
</dbReference>
<evidence type="ECO:0000256" key="3">
    <source>
        <dbReference type="ARBA" id="ARBA00022840"/>
    </source>
</evidence>
<name>A0A6N2TI41_9FIRM</name>
<dbReference type="CDD" id="cd03230">
    <property type="entry name" value="ABC_DR_subfamily_A"/>
    <property type="match status" value="1"/>
</dbReference>
<dbReference type="PANTHER" id="PTHR42939">
    <property type="entry name" value="ABC TRANSPORTER ATP-BINDING PROTEIN ALBC-RELATED"/>
    <property type="match status" value="1"/>
</dbReference>
<proteinExistence type="predicted"/>
<keyword evidence="3 5" id="KW-0067">ATP-binding</keyword>
<organism evidence="5">
    <name type="scientific">uncultured Anaerotruncus sp</name>
    <dbReference type="NCBI Taxonomy" id="905011"/>
    <lineage>
        <taxon>Bacteria</taxon>
        <taxon>Bacillati</taxon>
        <taxon>Bacillota</taxon>
        <taxon>Clostridia</taxon>
        <taxon>Eubacteriales</taxon>
        <taxon>Oscillospiraceae</taxon>
        <taxon>Anaerotruncus</taxon>
        <taxon>environmental samples</taxon>
    </lineage>
</organism>
<dbReference type="SUPFAM" id="SSF52540">
    <property type="entry name" value="P-loop containing nucleoside triphosphate hydrolases"/>
    <property type="match status" value="1"/>
</dbReference>
<dbReference type="GO" id="GO:0005524">
    <property type="term" value="F:ATP binding"/>
    <property type="evidence" value="ECO:0007669"/>
    <property type="project" value="UniProtKB-KW"/>
</dbReference>
<evidence type="ECO:0000259" key="4">
    <source>
        <dbReference type="PROSITE" id="PS50893"/>
    </source>
</evidence>
<dbReference type="Pfam" id="PF00005">
    <property type="entry name" value="ABC_tran"/>
    <property type="match status" value="1"/>
</dbReference>
<dbReference type="PROSITE" id="PS50893">
    <property type="entry name" value="ABC_TRANSPORTER_2"/>
    <property type="match status" value="1"/>
</dbReference>
<dbReference type="InterPro" id="IPR051782">
    <property type="entry name" value="ABC_Transporter_VariousFunc"/>
</dbReference>
<evidence type="ECO:0000313" key="5">
    <source>
        <dbReference type="EMBL" id="VYT04393.1"/>
    </source>
</evidence>
<dbReference type="Gene3D" id="3.40.50.300">
    <property type="entry name" value="P-loop containing nucleotide triphosphate hydrolases"/>
    <property type="match status" value="1"/>
</dbReference>
<evidence type="ECO:0000256" key="1">
    <source>
        <dbReference type="ARBA" id="ARBA00022448"/>
    </source>
</evidence>
<accession>A0A6N2TI41</accession>
<reference evidence="5" key="1">
    <citation type="submission" date="2019-11" db="EMBL/GenBank/DDBJ databases">
        <authorList>
            <person name="Feng L."/>
        </authorList>
    </citation>
    <scope>NUCLEOTIDE SEQUENCE</scope>
    <source>
        <strain evidence="5">AundefinedLFYP135</strain>
    </source>
</reference>
<dbReference type="InterPro" id="IPR003593">
    <property type="entry name" value="AAA+_ATPase"/>
</dbReference>
<keyword evidence="2" id="KW-0547">Nucleotide-binding</keyword>
<dbReference type="InterPro" id="IPR027417">
    <property type="entry name" value="P-loop_NTPase"/>
</dbReference>
<dbReference type="AlphaFoldDB" id="A0A6N2TI41"/>
<dbReference type="GO" id="GO:0016887">
    <property type="term" value="F:ATP hydrolysis activity"/>
    <property type="evidence" value="ECO:0007669"/>
    <property type="project" value="InterPro"/>
</dbReference>
<sequence>MIEAKSLVKKFEDYPALNGLTTTIEPGWIYGLVGTNGSGKSTFMRTIAGVYQPDEGSLQIQGADVFENIHVKDKVLFVPDDMFFLPQSTLADMAALYQGIYSGWSQDKYQELVKRFPISDKKKINTFSKGMKRQAAIILAIAAQPDYLLLDEAFDGLDPVIRVAVRKLIADEVASRGMSVLIASHNLRELEDFCDHIGILHQGKLLLERELDDLKGEFCKVQAAFKPMVDIDTLKEKLEILSIEMNGSIVNLIVRGSREEVLEKINHFNPLIADSMPLSLEEVFIYEMEAVGYDYNNIIF</sequence>
<dbReference type="EMBL" id="CACRSL010000003">
    <property type="protein sequence ID" value="VYT04393.1"/>
    <property type="molecule type" value="Genomic_DNA"/>
</dbReference>
<dbReference type="InterPro" id="IPR003439">
    <property type="entry name" value="ABC_transporter-like_ATP-bd"/>
</dbReference>
<protein>
    <submittedName>
        <fullName evidence="5">ABC transporter ATP-binding protein YtrB</fullName>
    </submittedName>
</protein>
<feature type="domain" description="ABC transporter" evidence="4">
    <location>
        <begin position="2"/>
        <end position="227"/>
    </location>
</feature>
<evidence type="ECO:0000256" key="2">
    <source>
        <dbReference type="ARBA" id="ARBA00022741"/>
    </source>
</evidence>
<keyword evidence="1" id="KW-0813">Transport</keyword>
<gene>
    <name evidence="5" type="primary">ytrB</name>
    <name evidence="5" type="ORF">AULFYP135_01412</name>
</gene>